<dbReference type="InterPro" id="IPR035531">
    <property type="entry name" value="GTPBP1-like"/>
</dbReference>
<evidence type="ECO:0000259" key="3">
    <source>
        <dbReference type="PROSITE" id="PS51722"/>
    </source>
</evidence>
<dbReference type="InterPro" id="IPR027417">
    <property type="entry name" value="P-loop_NTPase"/>
</dbReference>
<dbReference type="PROSITE" id="PS51722">
    <property type="entry name" value="G_TR_2"/>
    <property type="match status" value="1"/>
</dbReference>
<dbReference type="STRING" id="384616.Pisl_1723"/>
<evidence type="ECO:0000256" key="2">
    <source>
        <dbReference type="ARBA" id="ARBA00023134"/>
    </source>
</evidence>
<dbReference type="Gene3D" id="3.40.50.300">
    <property type="entry name" value="P-loop containing nucleotide triphosphate hydrolases"/>
    <property type="match status" value="1"/>
</dbReference>
<dbReference type="PANTHER" id="PTHR43721:SF9">
    <property type="entry name" value="GTP-BINDING PROTEIN 1"/>
    <property type="match status" value="1"/>
</dbReference>
<reference evidence="4" key="1">
    <citation type="submission" date="2006-12" db="EMBL/GenBank/DDBJ databases">
        <title>Complete sequence of Pyrobaculum islandicum DSM 4184.</title>
        <authorList>
            <person name="Copeland A."/>
            <person name="Lucas S."/>
            <person name="Lapidus A."/>
            <person name="Barry K."/>
            <person name="Detter J.C."/>
            <person name="Glavina del Rio T."/>
            <person name="Dalin E."/>
            <person name="Tice H."/>
            <person name="Pitluck S."/>
            <person name="Meincke L."/>
            <person name="Brettin T."/>
            <person name="Bruce D."/>
            <person name="Han C."/>
            <person name="Tapia R."/>
            <person name="Gilna P."/>
            <person name="Schmutz J."/>
            <person name="Larimer F."/>
            <person name="Land M."/>
            <person name="Hauser L."/>
            <person name="Kyrpides N."/>
            <person name="Mikhailova N."/>
            <person name="Cozen A.E."/>
            <person name="Fitz-Gibbon S.T."/>
            <person name="House C.H."/>
            <person name="Saltikov C."/>
            <person name="Lowe T."/>
            <person name="Richardson P."/>
        </authorList>
    </citation>
    <scope>NUCLEOTIDE SEQUENCE [LARGE SCALE GENOMIC DNA]</scope>
    <source>
        <strain evidence="4">DSM 4184</strain>
    </source>
</reference>
<keyword evidence="1" id="KW-0547">Nucleotide-binding</keyword>
<dbReference type="InterPro" id="IPR009001">
    <property type="entry name" value="Transl_elong_EF1A/Init_IF2_C"/>
</dbReference>
<dbReference type="SUPFAM" id="SSF50465">
    <property type="entry name" value="EF-Tu/eEF-1alpha/eIF2-gamma C-terminal domain"/>
    <property type="match status" value="1"/>
</dbReference>
<evidence type="ECO:0000313" key="4">
    <source>
        <dbReference type="EMBL" id="ABL88874.1"/>
    </source>
</evidence>
<dbReference type="eggNOG" id="arCOG01562">
    <property type="taxonomic scope" value="Archaea"/>
</dbReference>
<feature type="domain" description="Tr-type G" evidence="3">
    <location>
        <begin position="106"/>
        <end position="333"/>
    </location>
</feature>
<dbReference type="RefSeq" id="WP_011763449.1">
    <property type="nucleotide sequence ID" value="NC_008701.1"/>
</dbReference>
<dbReference type="SUPFAM" id="SSF50447">
    <property type="entry name" value="Translation proteins"/>
    <property type="match status" value="1"/>
</dbReference>
<keyword evidence="4" id="KW-0251">Elongation factor</keyword>
<dbReference type="Pfam" id="PF03144">
    <property type="entry name" value="GTP_EFTU_D2"/>
    <property type="match status" value="1"/>
</dbReference>
<dbReference type="Gene3D" id="2.40.30.10">
    <property type="entry name" value="Translation factors"/>
    <property type="match status" value="1"/>
</dbReference>
<dbReference type="InterPro" id="IPR009000">
    <property type="entry name" value="Transl_B-barrel_sf"/>
</dbReference>
<dbReference type="HOGENOM" id="CLU_012821_2_0_2"/>
<dbReference type="GO" id="GO:0005525">
    <property type="term" value="F:GTP binding"/>
    <property type="evidence" value="ECO:0007669"/>
    <property type="project" value="UniProtKB-KW"/>
</dbReference>
<dbReference type="GO" id="GO:0003924">
    <property type="term" value="F:GTPase activity"/>
    <property type="evidence" value="ECO:0007669"/>
    <property type="project" value="InterPro"/>
</dbReference>
<keyword evidence="5" id="KW-1185">Reference proteome</keyword>
<evidence type="ECO:0000313" key="5">
    <source>
        <dbReference type="Proteomes" id="UP000002595"/>
    </source>
</evidence>
<dbReference type="Pfam" id="PF00009">
    <property type="entry name" value="GTP_EFTU"/>
    <property type="match status" value="1"/>
</dbReference>
<proteinExistence type="predicted"/>
<keyword evidence="2" id="KW-0342">GTP-binding</keyword>
<protein>
    <submittedName>
        <fullName evidence="4">Translation elongation factor 1A GTP binding domain family</fullName>
    </submittedName>
</protein>
<dbReference type="PANTHER" id="PTHR43721">
    <property type="entry name" value="ELONGATION FACTOR TU-RELATED"/>
    <property type="match status" value="1"/>
</dbReference>
<dbReference type="GO" id="GO:0003746">
    <property type="term" value="F:translation elongation factor activity"/>
    <property type="evidence" value="ECO:0007669"/>
    <property type="project" value="UniProtKB-KW"/>
</dbReference>
<dbReference type="Proteomes" id="UP000002595">
    <property type="component" value="Chromosome"/>
</dbReference>
<dbReference type="FunFam" id="3.40.50.300:FF:001865">
    <property type="entry name" value="GTP-binding protein"/>
    <property type="match status" value="1"/>
</dbReference>
<dbReference type="EMBL" id="CP000504">
    <property type="protein sequence ID" value="ABL88874.1"/>
    <property type="molecule type" value="Genomic_DNA"/>
</dbReference>
<accession>A1RV92</accession>
<gene>
    <name evidence="4" type="ordered locus">Pisl_1723</name>
</gene>
<dbReference type="KEGG" id="pis:Pisl_1723"/>
<keyword evidence="4" id="KW-0648">Protein biosynthesis</keyword>
<dbReference type="InterPro" id="IPR000795">
    <property type="entry name" value="T_Tr_GTP-bd_dom"/>
</dbReference>
<dbReference type="InterPro" id="IPR050055">
    <property type="entry name" value="EF-Tu_GTPase"/>
</dbReference>
<dbReference type="AlphaFoldDB" id="A1RV92"/>
<dbReference type="InterPro" id="IPR004161">
    <property type="entry name" value="EFTu-like_2"/>
</dbReference>
<sequence length="519" mass="56615">MGFPPESEDGNVEYKLMLNADDIDRLAGQLKRRLYEGGGEAVYLIGVSDDGRPEGLSDEELIKALDILREVAKRASASVYILRISEGIKGKVAEVLLRAAVREEPPPTVTVVVLGNVDAGKSTLVGVLTTGRLDDGRGLARSYASRYKHEVLTGRTSSVSMRLLGFNGDVVVNHSLLDPLDEAEVYKRSDKLVLLVDVGGHERYLRTALRGLFSSQPDYVMLVVAANSGVQKMTKEHLGIAVALGVPVFVVITRVDVAPQEVFQRTLEDVTRILKMPGVSKIPYVIKEVGDVVLAARALSSGRVAPIFFTSNVTGHGLDLLLKFLSLLPKRKTWDYRGDFLMYISDIYLVKGVGVVVGGLIERGIVRVGDKLWIGPYSDGRWISTSIKSIHLNRTPVESAKAGSFITLGLDKVDKVEKGMVLSSKPLGASREVLAEVLVLRHPTVIKAGFSGVFHYKAVRTNAYIKEIDKGELMVGDSGVVKIEFVRPWHIDSGVFIFRNGPTRIFGRILRVGDGIATA</sequence>
<dbReference type="SUPFAM" id="SSF52540">
    <property type="entry name" value="P-loop containing nucleoside triphosphate hydrolases"/>
    <property type="match status" value="1"/>
</dbReference>
<dbReference type="CDD" id="cd04165">
    <property type="entry name" value="GTPBP1_like"/>
    <property type="match status" value="1"/>
</dbReference>
<name>A1RV92_PYRIL</name>
<organism evidence="4 5">
    <name type="scientific">Pyrobaculum islandicum (strain DSM 4184 / JCM 9189 / GEO3)</name>
    <dbReference type="NCBI Taxonomy" id="384616"/>
    <lineage>
        <taxon>Archaea</taxon>
        <taxon>Thermoproteota</taxon>
        <taxon>Thermoprotei</taxon>
        <taxon>Thermoproteales</taxon>
        <taxon>Thermoproteaceae</taxon>
        <taxon>Pyrobaculum</taxon>
    </lineage>
</organism>
<evidence type="ECO:0000256" key="1">
    <source>
        <dbReference type="ARBA" id="ARBA00022741"/>
    </source>
</evidence>
<dbReference type="GeneID" id="4616967"/>